<accession>A0ABN9C7A0</accession>
<dbReference type="Proteomes" id="UP001162483">
    <property type="component" value="Unassembled WGS sequence"/>
</dbReference>
<evidence type="ECO:0000256" key="1">
    <source>
        <dbReference type="ARBA" id="ARBA00008390"/>
    </source>
</evidence>
<proteinExistence type="inferred from homology"/>
<keyword evidence="4" id="KW-1185">Reference proteome</keyword>
<dbReference type="EMBL" id="CATNWA010008320">
    <property type="protein sequence ID" value="CAI9555908.1"/>
    <property type="molecule type" value="Genomic_DNA"/>
</dbReference>
<name>A0ABN9C7A0_9NEOB</name>
<gene>
    <name evidence="3" type="ORF">SPARVUS_LOCUS4483950</name>
</gene>
<feature type="domain" description="Lipocalin/cytosolic fatty-acid binding" evidence="2">
    <location>
        <begin position="1"/>
        <end position="98"/>
    </location>
</feature>
<sequence>GVCFAVRKLAVGLKPDVKISNNENGWNIRTESTFKNTDLCFVLNELFEETTADGRTCKTICTLEDGKLIQHQKWDDKGVERESTITREVQNDQMITTIFTLEDGKLIQSQKWDCKESIITREVQNDQMITNCTYGNVKCRRVYEKN</sequence>
<comment type="similarity">
    <text evidence="1">Belongs to the calycin superfamily. Fatty-acid binding protein (FABP) family.</text>
</comment>
<protein>
    <recommendedName>
        <fullName evidence="2">Lipocalin/cytosolic fatty-acid binding domain-containing protein</fullName>
    </recommendedName>
</protein>
<dbReference type="PANTHER" id="PTHR11955">
    <property type="entry name" value="FATTY ACID BINDING PROTEIN"/>
    <property type="match status" value="1"/>
</dbReference>
<dbReference type="SUPFAM" id="SSF50814">
    <property type="entry name" value="Lipocalins"/>
    <property type="match status" value="2"/>
</dbReference>
<dbReference type="Pfam" id="PF00061">
    <property type="entry name" value="Lipocalin"/>
    <property type="match status" value="1"/>
</dbReference>
<dbReference type="InterPro" id="IPR031259">
    <property type="entry name" value="ILBP"/>
</dbReference>
<comment type="caution">
    <text evidence="3">The sequence shown here is derived from an EMBL/GenBank/DDBJ whole genome shotgun (WGS) entry which is preliminary data.</text>
</comment>
<reference evidence="3" key="1">
    <citation type="submission" date="2023-05" db="EMBL/GenBank/DDBJ databases">
        <authorList>
            <person name="Stuckert A."/>
        </authorList>
    </citation>
    <scope>NUCLEOTIDE SEQUENCE</scope>
</reference>
<evidence type="ECO:0000313" key="4">
    <source>
        <dbReference type="Proteomes" id="UP001162483"/>
    </source>
</evidence>
<feature type="non-terminal residue" evidence="3">
    <location>
        <position position="1"/>
    </location>
</feature>
<dbReference type="InterPro" id="IPR000566">
    <property type="entry name" value="Lipocln_cytosolic_FA-bd_dom"/>
</dbReference>
<dbReference type="Gene3D" id="2.40.128.20">
    <property type="match status" value="2"/>
</dbReference>
<dbReference type="InterPro" id="IPR012674">
    <property type="entry name" value="Calycin"/>
</dbReference>
<evidence type="ECO:0000313" key="3">
    <source>
        <dbReference type="EMBL" id="CAI9555908.1"/>
    </source>
</evidence>
<organism evidence="3 4">
    <name type="scientific">Staurois parvus</name>
    <dbReference type="NCBI Taxonomy" id="386267"/>
    <lineage>
        <taxon>Eukaryota</taxon>
        <taxon>Metazoa</taxon>
        <taxon>Chordata</taxon>
        <taxon>Craniata</taxon>
        <taxon>Vertebrata</taxon>
        <taxon>Euteleostomi</taxon>
        <taxon>Amphibia</taxon>
        <taxon>Batrachia</taxon>
        <taxon>Anura</taxon>
        <taxon>Neobatrachia</taxon>
        <taxon>Ranoidea</taxon>
        <taxon>Ranidae</taxon>
        <taxon>Staurois</taxon>
    </lineage>
</organism>
<evidence type="ECO:0000259" key="2">
    <source>
        <dbReference type="Pfam" id="PF00061"/>
    </source>
</evidence>